<gene>
    <name evidence="7" type="ORF">F444_22044</name>
</gene>
<protein>
    <recommendedName>
        <fullName evidence="9">Small-subunit processome Utp21 domain-containing protein</fullName>
    </recommendedName>
</protein>
<feature type="repeat" description="WD" evidence="3">
    <location>
        <begin position="277"/>
        <end position="308"/>
    </location>
</feature>
<evidence type="ECO:0000256" key="2">
    <source>
        <dbReference type="ARBA" id="ARBA00022737"/>
    </source>
</evidence>
<evidence type="ECO:0000256" key="3">
    <source>
        <dbReference type="PROSITE-ProRule" id="PRU00221"/>
    </source>
</evidence>
<dbReference type="FunFam" id="2.130.10.10:FF:000200">
    <property type="entry name" value="U3 small nucleolar RNA-associated protein 21"/>
    <property type="match status" value="1"/>
</dbReference>
<dbReference type="SUPFAM" id="SSF50978">
    <property type="entry name" value="WD40 repeat-like"/>
    <property type="match status" value="1"/>
</dbReference>
<dbReference type="PROSITE" id="PS50082">
    <property type="entry name" value="WD_REPEATS_2"/>
    <property type="match status" value="3"/>
</dbReference>
<dbReference type="PANTHER" id="PTHR22840:SF12">
    <property type="entry name" value="WD REPEAT-CONTAINING PROTEIN 36"/>
    <property type="match status" value="1"/>
</dbReference>
<dbReference type="AlphaFoldDB" id="A0A080YZ34"/>
<feature type="compositionally biased region" description="Basic and acidic residues" evidence="4">
    <location>
        <begin position="826"/>
        <end position="838"/>
    </location>
</feature>
<dbReference type="GO" id="GO:0006364">
    <property type="term" value="P:rRNA processing"/>
    <property type="evidence" value="ECO:0007669"/>
    <property type="project" value="InterPro"/>
</dbReference>
<dbReference type="Pfam" id="PF25168">
    <property type="entry name" value="Beta-prop_WDR36-Utp21_2nd"/>
    <property type="match status" value="1"/>
</dbReference>
<dbReference type="InterPro" id="IPR019775">
    <property type="entry name" value="WD40_repeat_CS"/>
</dbReference>
<dbReference type="InterPro" id="IPR011047">
    <property type="entry name" value="Quinoprotein_ADH-like_sf"/>
</dbReference>
<dbReference type="Proteomes" id="UP000028582">
    <property type="component" value="Unassembled WGS sequence"/>
</dbReference>
<feature type="repeat" description="WD" evidence="3">
    <location>
        <begin position="537"/>
        <end position="578"/>
    </location>
</feature>
<proteinExistence type="predicted"/>
<dbReference type="PROSITE" id="PS00678">
    <property type="entry name" value="WD_REPEATS_1"/>
    <property type="match status" value="1"/>
</dbReference>
<accession>A0A080YZ34</accession>
<dbReference type="InterPro" id="IPR007319">
    <property type="entry name" value="WDR36/Utp21_C"/>
</dbReference>
<dbReference type="GO" id="GO:0032040">
    <property type="term" value="C:small-subunit processome"/>
    <property type="evidence" value="ECO:0007669"/>
    <property type="project" value="InterPro"/>
</dbReference>
<feature type="domain" description="WDR36/Utp21 C-terminal" evidence="5">
    <location>
        <begin position="763"/>
        <end position="1013"/>
    </location>
</feature>
<dbReference type="InterPro" id="IPR015943">
    <property type="entry name" value="WD40/YVTN_repeat-like_dom_sf"/>
</dbReference>
<keyword evidence="1 3" id="KW-0853">WD repeat</keyword>
<feature type="repeat" description="WD" evidence="3">
    <location>
        <begin position="620"/>
        <end position="661"/>
    </location>
</feature>
<dbReference type="EMBL" id="ANJA01004070">
    <property type="protein sequence ID" value="ETO59645.1"/>
    <property type="molecule type" value="Genomic_DNA"/>
</dbReference>
<evidence type="ECO:0000256" key="4">
    <source>
        <dbReference type="SAM" id="MobiDB-lite"/>
    </source>
</evidence>
<dbReference type="Pfam" id="PF25171">
    <property type="entry name" value="Beta-prop_WDR36-Utp21_1st"/>
    <property type="match status" value="1"/>
</dbReference>
<evidence type="ECO:0008006" key="9">
    <source>
        <dbReference type="Google" id="ProtNLM"/>
    </source>
</evidence>
<dbReference type="InterPro" id="IPR036322">
    <property type="entry name" value="WD40_repeat_dom_sf"/>
</dbReference>
<dbReference type="SUPFAM" id="SSF50998">
    <property type="entry name" value="Quinoprotein alcohol dehydrogenase-like"/>
    <property type="match status" value="1"/>
</dbReference>
<dbReference type="InterPro" id="IPR059157">
    <property type="entry name" value="WDR36-Utp21_N"/>
</dbReference>
<evidence type="ECO:0000313" key="7">
    <source>
        <dbReference type="EMBL" id="ETO59645.1"/>
    </source>
</evidence>
<keyword evidence="2" id="KW-0677">Repeat</keyword>
<dbReference type="OrthoDB" id="10250769at2759"/>
<reference evidence="7 8" key="1">
    <citation type="submission" date="2013-11" db="EMBL/GenBank/DDBJ databases">
        <title>The Genome Sequence of Phytophthora parasitica P1976.</title>
        <authorList>
            <consortium name="The Broad Institute Genomics Platform"/>
            <person name="Russ C."/>
            <person name="Tyler B."/>
            <person name="Panabieres F."/>
            <person name="Shan W."/>
            <person name="Tripathy S."/>
            <person name="Grunwald N."/>
            <person name="Machado M."/>
            <person name="Johnson C.S."/>
            <person name="Walker B."/>
            <person name="Young S."/>
            <person name="Zeng Q."/>
            <person name="Gargeya S."/>
            <person name="Fitzgerald M."/>
            <person name="Haas B."/>
            <person name="Abouelleil A."/>
            <person name="Allen A.W."/>
            <person name="Alvarado L."/>
            <person name="Arachchi H.M."/>
            <person name="Berlin A.M."/>
            <person name="Chapman S.B."/>
            <person name="Gainer-Dewar J."/>
            <person name="Goldberg J."/>
            <person name="Griggs A."/>
            <person name="Gujja S."/>
            <person name="Hansen M."/>
            <person name="Howarth C."/>
            <person name="Imamovic A."/>
            <person name="Ireland A."/>
            <person name="Larimer J."/>
            <person name="McCowan C."/>
            <person name="Murphy C."/>
            <person name="Pearson M."/>
            <person name="Poon T.W."/>
            <person name="Priest M."/>
            <person name="Roberts A."/>
            <person name="Saif S."/>
            <person name="Shea T."/>
            <person name="Sisk P."/>
            <person name="Sykes S."/>
            <person name="Wortman J."/>
            <person name="Nusbaum C."/>
            <person name="Birren B."/>
        </authorList>
    </citation>
    <scope>NUCLEOTIDE SEQUENCE [LARGE SCALE GENOMIC DNA]</scope>
    <source>
        <strain evidence="7 8">P1976</strain>
    </source>
</reference>
<dbReference type="Pfam" id="PF04192">
    <property type="entry name" value="Utp21"/>
    <property type="match status" value="1"/>
</dbReference>
<dbReference type="GO" id="GO:0034388">
    <property type="term" value="C:Pwp2p-containing subcomplex of 90S preribosome"/>
    <property type="evidence" value="ECO:0007669"/>
    <property type="project" value="TreeGrafter"/>
</dbReference>
<dbReference type="SMART" id="SM00320">
    <property type="entry name" value="WD40"/>
    <property type="match status" value="11"/>
</dbReference>
<name>A0A080YZ34_PHYNI</name>
<dbReference type="FunFam" id="2.130.10.10:FF:000109">
    <property type="entry name" value="WD repeat domain 36"/>
    <property type="match status" value="1"/>
</dbReference>
<feature type="region of interest" description="Disordered" evidence="4">
    <location>
        <begin position="826"/>
        <end position="867"/>
    </location>
</feature>
<feature type="domain" description="WDR36/Utp21 N-terminal" evidence="6">
    <location>
        <begin position="42"/>
        <end position="311"/>
    </location>
</feature>
<feature type="compositionally biased region" description="Acidic residues" evidence="4">
    <location>
        <begin position="845"/>
        <end position="863"/>
    </location>
</feature>
<dbReference type="Gene3D" id="2.130.10.10">
    <property type="entry name" value="YVTN repeat-like/Quinoprotein amine dehydrogenase"/>
    <property type="match status" value="2"/>
</dbReference>
<dbReference type="PROSITE" id="PS50294">
    <property type="entry name" value="WD_REPEATS_REGION"/>
    <property type="match status" value="2"/>
</dbReference>
<dbReference type="InterPro" id="IPR001680">
    <property type="entry name" value="WD40_rpt"/>
</dbReference>
<comment type="caution">
    <text evidence="7">The sequence shown here is derived from an EMBL/GenBank/DDBJ whole genome shotgun (WGS) entry which is preliminary data.</text>
</comment>
<evidence type="ECO:0000313" key="8">
    <source>
        <dbReference type="Proteomes" id="UP000028582"/>
    </source>
</evidence>
<sequence>MSADQLIRAQNSRVLQAFRAIGVVADDVPIVWYGMGKASFATASLGKSFVVYNCDKLTPVLVSPQLPKRIAALAVQPKKHLTFTACGRQIIVWKRVQRVKTLLGHKGTIKQMMAVGNVLFALDDERDIKIWDLDTMELVDTLSFPVGFTPTVMLHPDTYLNKVLVGSERGALQLWNIRKMKCIYEFKGWGSAVTALEQSPAVDVVSIGLADGRLMVHHLQLDERVLDFKQDQQSGITSMSFRTDTGASTTPLVVSGSRSGDIAVWNLQTKRLESVIAGAHDGAVVSLQFLANEPLLLSSGTDNSIKMWIFDHLNGGTARLLKSREGHRAPPTRIRYYGNNTLATMADGADGTCCQILSAGQDRAFRVFHTAREQQSRELSQGPVLKKARSLNVRVEDLKLPPIVQFASMETRARDWANVITCHENEIAAYVWRFEHRAIGKKVLRQFDPTNRVPSGSAEDLRRKKTQAISVAISSCGNYAFVGSLGGSIFRYNMQSGEKRGSYPVAATPKEKIIRSLVLPGTDLSALQDDEADKTAADVHNGPVSAVAVDALNETLVSAGIDGKLKFWGFKKHELRYEIDVGSPISQMELHRDSNLLCVACDDQVLRLYDVTTHQLVRRFAGHSHRVTDMTFSSDARWLFSSSADASLRVWDIPTGKCVDWMRFQKPVTGLAVSPTGEFLATTHVSHVGIFLWANRSFFTEVFLDSEPTEPILMDMPVSLNEVDNSDQLGFGTERNPQLSVSSVVEQRPGSVKVEGEESSEPLDTSLITLSTAPRAFWQSLFNLELIKKRNKPIEPPKAPEQAPFFLQTARKDDVHPTFVPVAPEAKKETEKDEKDLAMDGWGVGDDDEAWGDDDGEEPEDEVATPSSRIVKTEGMVTTRCKLATLLAKAVQEEEDEDHTVSRFNEVAKYMQSLSASAVDVEMSTLCMGDFDEEGKKLLSWFLDFLREEMQTRRDFQVLQAYLNRFLKLHEELLVADPALLAQVDELGAVQQQQWQHLQKLLHNNLCLVQYLSKIQM</sequence>
<organism evidence="7 8">
    <name type="scientific">Phytophthora nicotianae P1976</name>
    <dbReference type="NCBI Taxonomy" id="1317066"/>
    <lineage>
        <taxon>Eukaryota</taxon>
        <taxon>Sar</taxon>
        <taxon>Stramenopiles</taxon>
        <taxon>Oomycota</taxon>
        <taxon>Peronosporomycetes</taxon>
        <taxon>Peronosporales</taxon>
        <taxon>Peronosporaceae</taxon>
        <taxon>Phytophthora</taxon>
    </lineage>
</organism>
<evidence type="ECO:0000256" key="1">
    <source>
        <dbReference type="ARBA" id="ARBA00022574"/>
    </source>
</evidence>
<evidence type="ECO:0000259" key="5">
    <source>
        <dbReference type="Pfam" id="PF04192"/>
    </source>
</evidence>
<evidence type="ECO:0000259" key="6">
    <source>
        <dbReference type="Pfam" id="PF25171"/>
    </source>
</evidence>
<dbReference type="PANTHER" id="PTHR22840">
    <property type="entry name" value="WD REPEAT-CONTAINING PROTEIN 36"/>
    <property type="match status" value="1"/>
</dbReference>